<dbReference type="Gene3D" id="3.30.70.270">
    <property type="match status" value="1"/>
</dbReference>
<dbReference type="GO" id="GO:0003964">
    <property type="term" value="F:RNA-directed DNA polymerase activity"/>
    <property type="evidence" value="ECO:0007669"/>
    <property type="project" value="UniProtKB-KW"/>
</dbReference>
<dbReference type="InterPro" id="IPR043128">
    <property type="entry name" value="Rev_trsase/Diguanyl_cyclase"/>
</dbReference>
<gene>
    <name evidence="2" type="ORF">E5676_scaffold451G002190</name>
</gene>
<reference evidence="2 3" key="1">
    <citation type="submission" date="2019-08" db="EMBL/GenBank/DDBJ databases">
        <title>Draft genome sequences of two oriental melons (Cucumis melo L. var makuwa).</title>
        <authorList>
            <person name="Kwon S.-Y."/>
        </authorList>
    </citation>
    <scope>NUCLEOTIDE SEQUENCE [LARGE SCALE GENOMIC DNA]</scope>
    <source>
        <strain evidence="3">cv. Chang Bougi</strain>
        <tissue evidence="2">Leaf</tissue>
    </source>
</reference>
<dbReference type="PANTHER" id="PTHR24559">
    <property type="entry name" value="TRANSPOSON TY3-I GAG-POL POLYPROTEIN"/>
    <property type="match status" value="1"/>
</dbReference>
<organism evidence="2 3">
    <name type="scientific">Cucumis melo var. makuwa</name>
    <name type="common">Oriental melon</name>
    <dbReference type="NCBI Taxonomy" id="1194695"/>
    <lineage>
        <taxon>Eukaryota</taxon>
        <taxon>Viridiplantae</taxon>
        <taxon>Streptophyta</taxon>
        <taxon>Embryophyta</taxon>
        <taxon>Tracheophyta</taxon>
        <taxon>Spermatophyta</taxon>
        <taxon>Magnoliopsida</taxon>
        <taxon>eudicotyledons</taxon>
        <taxon>Gunneridae</taxon>
        <taxon>Pentapetalae</taxon>
        <taxon>rosids</taxon>
        <taxon>fabids</taxon>
        <taxon>Cucurbitales</taxon>
        <taxon>Cucurbitaceae</taxon>
        <taxon>Benincaseae</taxon>
        <taxon>Cucumis</taxon>
    </lineage>
</organism>
<dbReference type="Gene3D" id="3.10.10.10">
    <property type="entry name" value="HIV Type 1 Reverse Transcriptase, subunit A, domain 1"/>
    <property type="match status" value="1"/>
</dbReference>
<comment type="caution">
    <text evidence="2">The sequence shown here is derived from an EMBL/GenBank/DDBJ whole genome shotgun (WGS) entry which is preliminary data.</text>
</comment>
<dbReference type="PANTHER" id="PTHR24559:SF436">
    <property type="entry name" value="RNA-DIRECTED DNA POLYMERASE HOMOLOG"/>
    <property type="match status" value="1"/>
</dbReference>
<dbReference type="InterPro" id="IPR053134">
    <property type="entry name" value="RNA-dir_DNA_polymerase"/>
</dbReference>
<evidence type="ECO:0000259" key="1">
    <source>
        <dbReference type="Pfam" id="PF00078"/>
    </source>
</evidence>
<dbReference type="CDD" id="cd01647">
    <property type="entry name" value="RT_LTR"/>
    <property type="match status" value="1"/>
</dbReference>
<keyword evidence="2" id="KW-0808">Transferase</keyword>
<evidence type="ECO:0000313" key="3">
    <source>
        <dbReference type="Proteomes" id="UP000321947"/>
    </source>
</evidence>
<name>A0A5D3BTS1_CUCMM</name>
<evidence type="ECO:0000313" key="2">
    <source>
        <dbReference type="EMBL" id="TYK01616.1"/>
    </source>
</evidence>
<dbReference type="EMBL" id="SSTD01016175">
    <property type="protein sequence ID" value="TYK01616.1"/>
    <property type="molecule type" value="Genomic_DNA"/>
</dbReference>
<proteinExistence type="predicted"/>
<protein>
    <submittedName>
        <fullName evidence="2">RNA-directed DNA polymerase-like protein</fullName>
    </submittedName>
</protein>
<dbReference type="AlphaFoldDB" id="A0A5D3BTS1"/>
<keyword evidence="2" id="KW-0548">Nucleotidyltransferase</keyword>
<keyword evidence="2" id="KW-0695">RNA-directed DNA polymerase</keyword>
<sequence length="238" mass="27430">MDDFEVVLRMEFLLEHQVIPIPSTKCLMITGSSLIILRADNIRHPNELKMILVMQLDKSPTRDEPTSVVIQLEALGNMGEKVSKDTLCVLEKCHDVMPNSLPKSLSPPVKAPYGALVLSLKKKDRSLWLCIDRRTLNKLTTRHEHPLLILTNLFDRSHGVKYLLKLDVRLEDFQVRMTEVKEPERTCVKRHGAFEFLVVPFGLTNALTTLRILMNQVFQEYLDNFVVVYIDNMVTYKL</sequence>
<dbReference type="SUPFAM" id="SSF56672">
    <property type="entry name" value="DNA/RNA polymerases"/>
    <property type="match status" value="1"/>
</dbReference>
<dbReference type="Proteomes" id="UP000321947">
    <property type="component" value="Unassembled WGS sequence"/>
</dbReference>
<dbReference type="Pfam" id="PF00078">
    <property type="entry name" value="RVT_1"/>
    <property type="match status" value="1"/>
</dbReference>
<feature type="domain" description="Reverse transcriptase" evidence="1">
    <location>
        <begin position="121"/>
        <end position="235"/>
    </location>
</feature>
<dbReference type="InterPro" id="IPR043502">
    <property type="entry name" value="DNA/RNA_pol_sf"/>
</dbReference>
<dbReference type="InterPro" id="IPR000477">
    <property type="entry name" value="RT_dom"/>
</dbReference>
<accession>A0A5D3BTS1</accession>